<evidence type="ECO:0000313" key="3">
    <source>
        <dbReference type="Proteomes" id="UP001597521"/>
    </source>
</evidence>
<dbReference type="Gene3D" id="3.30.420.40">
    <property type="match status" value="2"/>
</dbReference>
<gene>
    <name evidence="2" type="ORF">ACFSX5_11210</name>
</gene>
<dbReference type="InterPro" id="IPR000600">
    <property type="entry name" value="ROK"/>
</dbReference>
<protein>
    <submittedName>
        <fullName evidence="2">ROK family protein</fullName>
    </submittedName>
</protein>
<name>A0ABW5QL35_9HYPH</name>
<comment type="caution">
    <text evidence="2">The sequence shown here is derived from an EMBL/GenBank/DDBJ whole genome shotgun (WGS) entry which is preliminary data.</text>
</comment>
<dbReference type="InterPro" id="IPR043129">
    <property type="entry name" value="ATPase_NBD"/>
</dbReference>
<feature type="domain" description="HTH marR-type" evidence="1">
    <location>
        <begin position="27"/>
        <end position="81"/>
    </location>
</feature>
<dbReference type="Proteomes" id="UP001597521">
    <property type="component" value="Unassembled WGS sequence"/>
</dbReference>
<sequence>MSSLTEELRDAFDVRGRGLQPQGLRRANERAVLTVIAFYPGFSNAEIARRTGLAPQTVSAILADCEQAGLIERGEVLRGRRGQPATPIFLRADGAFGIGVEIGWRHAEVLLLDLHAQVRSRQRLHYAYPDATTIMTALGTAIAALRAELPAGAQARLADIGVALPGEMLTGLDRFGAPPEQAALWAELDLASELQAQTGLEVSILDCGSAAAWAQVVHHPPPRPSRFIHFFLGNDIAAARLAEGVEWEGPFGAPANLGDMLVSDSRGQLQPAHQLASLSSLAALAGPALPAHLPPHEWTYDELGPVLDLWIDQAASALATVIYNTTTVAAAGLAIVDGLLPAPVLHRLIEVTERALAGLPVGSRPVPRLGAGHLGAVAAAVGAAELPIYRRYFSRAFADIAA</sequence>
<dbReference type="SUPFAM" id="SSF53067">
    <property type="entry name" value="Actin-like ATPase domain"/>
    <property type="match status" value="1"/>
</dbReference>
<dbReference type="InterPro" id="IPR036390">
    <property type="entry name" value="WH_DNA-bd_sf"/>
</dbReference>
<evidence type="ECO:0000313" key="2">
    <source>
        <dbReference type="EMBL" id="MFD2648360.1"/>
    </source>
</evidence>
<dbReference type="RefSeq" id="WP_386833514.1">
    <property type="nucleotide sequence ID" value="NZ_JBHUNP010000001.1"/>
</dbReference>
<dbReference type="SUPFAM" id="SSF46785">
    <property type="entry name" value="Winged helix' DNA-binding domain"/>
    <property type="match status" value="1"/>
</dbReference>
<organism evidence="2 3">
    <name type="scientific">Devosia albogilva</name>
    <dbReference type="NCBI Taxonomy" id="429726"/>
    <lineage>
        <taxon>Bacteria</taxon>
        <taxon>Pseudomonadati</taxon>
        <taxon>Pseudomonadota</taxon>
        <taxon>Alphaproteobacteria</taxon>
        <taxon>Hyphomicrobiales</taxon>
        <taxon>Devosiaceae</taxon>
        <taxon>Devosia</taxon>
    </lineage>
</organism>
<dbReference type="Pfam" id="PF12802">
    <property type="entry name" value="MarR_2"/>
    <property type="match status" value="1"/>
</dbReference>
<evidence type="ECO:0000259" key="1">
    <source>
        <dbReference type="Pfam" id="PF12802"/>
    </source>
</evidence>
<dbReference type="InterPro" id="IPR036388">
    <property type="entry name" value="WH-like_DNA-bd_sf"/>
</dbReference>
<dbReference type="PANTHER" id="PTHR18964:SF169">
    <property type="entry name" value="N-ACETYLMANNOSAMINE KINASE"/>
    <property type="match status" value="1"/>
</dbReference>
<reference evidence="3" key="1">
    <citation type="journal article" date="2019" name="Int. J. Syst. Evol. Microbiol.">
        <title>The Global Catalogue of Microorganisms (GCM) 10K type strain sequencing project: providing services to taxonomists for standard genome sequencing and annotation.</title>
        <authorList>
            <consortium name="The Broad Institute Genomics Platform"/>
            <consortium name="The Broad Institute Genome Sequencing Center for Infectious Disease"/>
            <person name="Wu L."/>
            <person name="Ma J."/>
        </authorList>
    </citation>
    <scope>NUCLEOTIDE SEQUENCE [LARGE SCALE GENOMIC DNA]</scope>
    <source>
        <strain evidence="3">CCM 7427</strain>
    </source>
</reference>
<accession>A0ABW5QL35</accession>
<dbReference type="PANTHER" id="PTHR18964">
    <property type="entry name" value="ROK (REPRESSOR, ORF, KINASE) FAMILY"/>
    <property type="match status" value="1"/>
</dbReference>
<proteinExistence type="predicted"/>
<dbReference type="Gene3D" id="1.10.10.10">
    <property type="entry name" value="Winged helix-like DNA-binding domain superfamily/Winged helix DNA-binding domain"/>
    <property type="match status" value="1"/>
</dbReference>
<dbReference type="EMBL" id="JBHUNP010000001">
    <property type="protein sequence ID" value="MFD2648360.1"/>
    <property type="molecule type" value="Genomic_DNA"/>
</dbReference>
<keyword evidence="3" id="KW-1185">Reference proteome</keyword>
<dbReference type="InterPro" id="IPR000835">
    <property type="entry name" value="HTH_MarR-typ"/>
</dbReference>
<dbReference type="Pfam" id="PF00480">
    <property type="entry name" value="ROK"/>
    <property type="match status" value="1"/>
</dbReference>